<dbReference type="InterPro" id="IPR001926">
    <property type="entry name" value="TrpB-like_PALP"/>
</dbReference>
<keyword evidence="5" id="KW-0028">Amino-acid biosynthesis</keyword>
<dbReference type="Proteomes" id="UP000198548">
    <property type="component" value="Unassembled WGS sequence"/>
</dbReference>
<feature type="binding site" evidence="10">
    <location>
        <position position="266"/>
    </location>
    <ligand>
        <name>pyridoxal 5'-phosphate</name>
        <dbReference type="ChEBI" id="CHEBI:597326"/>
    </ligand>
</feature>
<evidence type="ECO:0000256" key="4">
    <source>
        <dbReference type="ARBA" id="ARBA00012681"/>
    </source>
</evidence>
<comment type="pathway">
    <text evidence="2">Amino-acid biosynthesis; L-cysteine biosynthesis; L-cysteine from L-serine: step 2/2.</text>
</comment>
<evidence type="ECO:0000313" key="13">
    <source>
        <dbReference type="EMBL" id="GEK90219.1"/>
    </source>
</evidence>
<organism evidence="14 15">
    <name type="scientific">Alkalibacterium putridalgicola</name>
    <dbReference type="NCBI Taxonomy" id="426703"/>
    <lineage>
        <taxon>Bacteria</taxon>
        <taxon>Bacillati</taxon>
        <taxon>Bacillota</taxon>
        <taxon>Bacilli</taxon>
        <taxon>Lactobacillales</taxon>
        <taxon>Carnobacteriaceae</taxon>
        <taxon>Alkalibacterium</taxon>
    </lineage>
</organism>
<reference evidence="13 16" key="2">
    <citation type="submission" date="2019-07" db="EMBL/GenBank/DDBJ databases">
        <title>Whole genome shotgun sequence of Alkalibacterium putridalgicola NBRC 103243.</title>
        <authorList>
            <person name="Hosoyama A."/>
            <person name="Uohara A."/>
            <person name="Ohji S."/>
            <person name="Ichikawa N."/>
        </authorList>
    </citation>
    <scope>NUCLEOTIDE SEQUENCE [LARGE SCALE GENOMIC DNA]</scope>
    <source>
        <strain evidence="13 16">NBRC 103243</strain>
    </source>
</reference>
<dbReference type="GO" id="GO:0004124">
    <property type="term" value="F:cysteine synthase activity"/>
    <property type="evidence" value="ECO:0007669"/>
    <property type="project" value="UniProtKB-EC"/>
</dbReference>
<dbReference type="InterPro" id="IPR005856">
    <property type="entry name" value="Cys_synth"/>
</dbReference>
<feature type="modified residue" description="N6-(pyridoxal phosphate)lysine" evidence="11">
    <location>
        <position position="44"/>
    </location>
</feature>
<comment type="cofactor">
    <cofactor evidence="1 10">
        <name>pyridoxal 5'-phosphate</name>
        <dbReference type="ChEBI" id="CHEBI:597326"/>
    </cofactor>
</comment>
<dbReference type="AlphaFoldDB" id="A0A1H7X3J3"/>
<evidence type="ECO:0000313" key="15">
    <source>
        <dbReference type="Proteomes" id="UP000198548"/>
    </source>
</evidence>
<dbReference type="InterPro" id="IPR050214">
    <property type="entry name" value="Cys_Synth/Cystath_Beta-Synth"/>
</dbReference>
<dbReference type="Pfam" id="PF00291">
    <property type="entry name" value="PALP"/>
    <property type="match status" value="1"/>
</dbReference>
<feature type="binding site" evidence="10">
    <location>
        <position position="74"/>
    </location>
    <ligand>
        <name>pyridoxal 5'-phosphate</name>
        <dbReference type="ChEBI" id="CHEBI:597326"/>
    </ligand>
</feature>
<evidence type="ECO:0000256" key="8">
    <source>
        <dbReference type="ARBA" id="ARBA00023192"/>
    </source>
</evidence>
<evidence type="ECO:0000256" key="5">
    <source>
        <dbReference type="ARBA" id="ARBA00022605"/>
    </source>
</evidence>
<protein>
    <recommendedName>
        <fullName evidence="4">cysteine synthase</fullName>
        <ecNumber evidence="4">2.5.1.47</ecNumber>
    </recommendedName>
</protein>
<evidence type="ECO:0000256" key="9">
    <source>
        <dbReference type="ARBA" id="ARBA00047931"/>
    </source>
</evidence>
<dbReference type="RefSeq" id="WP_091489836.1">
    <property type="nucleotide sequence ID" value="NZ_BJUX01000039.1"/>
</dbReference>
<keyword evidence="8" id="KW-0198">Cysteine biosynthesis</keyword>
<comment type="catalytic activity">
    <reaction evidence="9">
        <text>O-acetyl-L-serine + hydrogen sulfide = L-cysteine + acetate</text>
        <dbReference type="Rhea" id="RHEA:14829"/>
        <dbReference type="ChEBI" id="CHEBI:29919"/>
        <dbReference type="ChEBI" id="CHEBI:30089"/>
        <dbReference type="ChEBI" id="CHEBI:35235"/>
        <dbReference type="ChEBI" id="CHEBI:58340"/>
        <dbReference type="EC" id="2.5.1.47"/>
    </reaction>
</comment>
<dbReference type="Proteomes" id="UP000321425">
    <property type="component" value="Unassembled WGS sequence"/>
</dbReference>
<sequence>MKRVESVTELVGGTPLLKLNRVVPEGAADVYAKLELANIGGSVKDRIALNMIETAEKEGKLKEGDTIVEATSGNTGVGLAMVAAAKGYKAVFVMPDTLSVERRSLMKAYGAELELTPGDNGMPGAMGRARELAEQDDFFMPSQFTNPANPAIHIETTGPEIIEALDGKTPDAFVAGVGTGGTVTGVGKALKLEDPSTRIIAVEPDESAVLSGREKGKHKIQGIGAGFIPDVLDTTIYDEIITVTSEEAMEMTRRLAREEGLLTGISAGANIAAAVRVAEKLGSGKTVVTVACDTGERYLSTPVFSDDQ</sequence>
<dbReference type="Gene3D" id="3.40.50.1100">
    <property type="match status" value="2"/>
</dbReference>
<evidence type="ECO:0000313" key="16">
    <source>
        <dbReference type="Proteomes" id="UP000321425"/>
    </source>
</evidence>
<dbReference type="CDD" id="cd01561">
    <property type="entry name" value="CBS_like"/>
    <property type="match status" value="1"/>
</dbReference>
<dbReference type="OrthoDB" id="9808024at2"/>
<evidence type="ECO:0000259" key="12">
    <source>
        <dbReference type="Pfam" id="PF00291"/>
    </source>
</evidence>
<evidence type="ECO:0000256" key="2">
    <source>
        <dbReference type="ARBA" id="ARBA00004962"/>
    </source>
</evidence>
<gene>
    <name evidence="13" type="ORF">APU01nite_22580</name>
    <name evidence="14" type="ORF">SAMN04488100_14416</name>
</gene>
<dbReference type="NCBIfam" id="TIGR01139">
    <property type="entry name" value="cysK"/>
    <property type="match status" value="1"/>
</dbReference>
<dbReference type="SUPFAM" id="SSF53686">
    <property type="entry name" value="Tryptophan synthase beta subunit-like PLP-dependent enzymes"/>
    <property type="match status" value="1"/>
</dbReference>
<dbReference type="EMBL" id="BJUX01000039">
    <property type="protein sequence ID" value="GEK90219.1"/>
    <property type="molecule type" value="Genomic_DNA"/>
</dbReference>
<comment type="similarity">
    <text evidence="3">Belongs to the cysteine synthase/cystathionine beta-synthase family.</text>
</comment>
<proteinExistence type="inferred from homology"/>
<evidence type="ECO:0000313" key="14">
    <source>
        <dbReference type="EMBL" id="SEM28231.1"/>
    </source>
</evidence>
<dbReference type="UniPathway" id="UPA00136">
    <property type="reaction ID" value="UER00200"/>
</dbReference>
<evidence type="ECO:0000256" key="7">
    <source>
        <dbReference type="ARBA" id="ARBA00022898"/>
    </source>
</evidence>
<dbReference type="NCBIfam" id="TIGR01136">
    <property type="entry name" value="cysKM"/>
    <property type="match status" value="1"/>
</dbReference>
<keyword evidence="16" id="KW-1185">Reference proteome</keyword>
<dbReference type="STRING" id="426703.SAMN04488100_14416"/>
<dbReference type="PANTHER" id="PTHR10314">
    <property type="entry name" value="CYSTATHIONINE BETA-SYNTHASE"/>
    <property type="match status" value="1"/>
</dbReference>
<evidence type="ECO:0000256" key="10">
    <source>
        <dbReference type="PIRSR" id="PIRSR605856-50"/>
    </source>
</evidence>
<evidence type="ECO:0000256" key="3">
    <source>
        <dbReference type="ARBA" id="ARBA00007103"/>
    </source>
</evidence>
<dbReference type="EMBL" id="FOBL01000044">
    <property type="protein sequence ID" value="SEM28231.1"/>
    <property type="molecule type" value="Genomic_DNA"/>
</dbReference>
<feature type="binding site" evidence="10">
    <location>
        <begin position="178"/>
        <end position="182"/>
    </location>
    <ligand>
        <name>pyridoxal 5'-phosphate</name>
        <dbReference type="ChEBI" id="CHEBI:597326"/>
    </ligand>
</feature>
<reference evidence="14 15" key="1">
    <citation type="submission" date="2016-10" db="EMBL/GenBank/DDBJ databases">
        <authorList>
            <person name="de Groot N.N."/>
        </authorList>
    </citation>
    <scope>NUCLEOTIDE SEQUENCE [LARGE SCALE GENOMIC DNA]</scope>
    <source>
        <strain evidence="14 15">DSM 19182</strain>
    </source>
</reference>
<dbReference type="GO" id="GO:0006535">
    <property type="term" value="P:cysteine biosynthetic process from serine"/>
    <property type="evidence" value="ECO:0007669"/>
    <property type="project" value="InterPro"/>
</dbReference>
<evidence type="ECO:0000256" key="1">
    <source>
        <dbReference type="ARBA" id="ARBA00001933"/>
    </source>
</evidence>
<dbReference type="InterPro" id="IPR005859">
    <property type="entry name" value="CysK"/>
</dbReference>
<evidence type="ECO:0000256" key="11">
    <source>
        <dbReference type="PIRSR" id="PIRSR605856-51"/>
    </source>
</evidence>
<accession>A0A1H7X3J3</accession>
<feature type="domain" description="Tryptophan synthase beta chain-like PALP" evidence="12">
    <location>
        <begin position="7"/>
        <end position="293"/>
    </location>
</feature>
<dbReference type="FunFam" id="3.40.50.1100:FF:000006">
    <property type="entry name" value="Cysteine synthase"/>
    <property type="match status" value="1"/>
</dbReference>
<dbReference type="EC" id="2.5.1.47" evidence="4"/>
<evidence type="ECO:0000256" key="6">
    <source>
        <dbReference type="ARBA" id="ARBA00022679"/>
    </source>
</evidence>
<name>A0A1H7X3J3_9LACT</name>
<keyword evidence="6" id="KW-0808">Transferase</keyword>
<keyword evidence="7 10" id="KW-0663">Pyridoxal phosphate</keyword>
<dbReference type="InterPro" id="IPR036052">
    <property type="entry name" value="TrpB-like_PALP_sf"/>
</dbReference>